<protein>
    <recommendedName>
        <fullName evidence="3">FHA domain-containing protein</fullName>
    </recommendedName>
</protein>
<name>A0A839E4U7_9MICO</name>
<evidence type="ECO:0000256" key="1">
    <source>
        <dbReference type="ARBA" id="ARBA00022553"/>
    </source>
</evidence>
<accession>A0A839E4U7</accession>
<dbReference type="PROSITE" id="PS50006">
    <property type="entry name" value="FHA_DOMAIN"/>
    <property type="match status" value="1"/>
</dbReference>
<evidence type="ECO:0000313" key="4">
    <source>
        <dbReference type="EMBL" id="MBA8846567.1"/>
    </source>
</evidence>
<organism evidence="4 5">
    <name type="scientific">Microcella alkalica</name>
    <dbReference type="NCBI Taxonomy" id="355930"/>
    <lineage>
        <taxon>Bacteria</taxon>
        <taxon>Bacillati</taxon>
        <taxon>Actinomycetota</taxon>
        <taxon>Actinomycetes</taxon>
        <taxon>Micrococcales</taxon>
        <taxon>Microbacteriaceae</taxon>
        <taxon>Microcella</taxon>
    </lineage>
</organism>
<feature type="region of interest" description="Disordered" evidence="2">
    <location>
        <begin position="1"/>
        <end position="106"/>
    </location>
</feature>
<sequence length="216" mass="22288">MTEHDDARPARPLITPPPGLVPDAERAPRTPVVQCATGGPLIEMPPGLADSGTVRMPAPRPAGVVAPAAPPTPPAPAALAPAPATERPPTPHPTSVTEPPVVSPDSASLAIELPDGRRLPVTGRMLLGRDPAELDGWRGAELVRLADPQRSVSKTHAAIEPDQGALLVHDLASTNGTERATPRGQVLPVAPGHPLRVEAGDALHLGSFTIRLLEGP</sequence>
<reference evidence="4 5" key="1">
    <citation type="submission" date="2020-07" db="EMBL/GenBank/DDBJ databases">
        <title>Sequencing the genomes of 1000 actinobacteria strains.</title>
        <authorList>
            <person name="Klenk H.-P."/>
        </authorList>
    </citation>
    <scope>NUCLEOTIDE SEQUENCE [LARGE SCALE GENOMIC DNA]</scope>
    <source>
        <strain evidence="4 5">DSM 19663</strain>
    </source>
</reference>
<dbReference type="Gene3D" id="2.60.200.20">
    <property type="match status" value="1"/>
</dbReference>
<dbReference type="InterPro" id="IPR000253">
    <property type="entry name" value="FHA_dom"/>
</dbReference>
<evidence type="ECO:0000256" key="2">
    <source>
        <dbReference type="SAM" id="MobiDB-lite"/>
    </source>
</evidence>
<feature type="compositionally biased region" description="Low complexity" evidence="2">
    <location>
        <begin position="93"/>
        <end position="106"/>
    </location>
</feature>
<dbReference type="RefSeq" id="WP_182489249.1">
    <property type="nucleotide sequence ID" value="NZ_BAAAOV010000003.1"/>
</dbReference>
<proteinExistence type="predicted"/>
<dbReference type="EMBL" id="JACGWX010000001">
    <property type="protein sequence ID" value="MBA8846567.1"/>
    <property type="molecule type" value="Genomic_DNA"/>
</dbReference>
<keyword evidence="1" id="KW-0597">Phosphoprotein</keyword>
<keyword evidence="5" id="KW-1185">Reference proteome</keyword>
<gene>
    <name evidence="4" type="ORF">FHX53_000131</name>
</gene>
<evidence type="ECO:0000259" key="3">
    <source>
        <dbReference type="PROSITE" id="PS50006"/>
    </source>
</evidence>
<feature type="domain" description="FHA" evidence="3">
    <location>
        <begin position="125"/>
        <end position="177"/>
    </location>
</feature>
<dbReference type="InterPro" id="IPR008984">
    <property type="entry name" value="SMAD_FHA_dom_sf"/>
</dbReference>
<dbReference type="CDD" id="cd00060">
    <property type="entry name" value="FHA"/>
    <property type="match status" value="1"/>
</dbReference>
<dbReference type="AlphaFoldDB" id="A0A839E4U7"/>
<evidence type="ECO:0000313" key="5">
    <source>
        <dbReference type="Proteomes" id="UP000585905"/>
    </source>
</evidence>
<dbReference type="Pfam" id="PF00498">
    <property type="entry name" value="FHA"/>
    <property type="match status" value="1"/>
</dbReference>
<dbReference type="Proteomes" id="UP000585905">
    <property type="component" value="Unassembled WGS sequence"/>
</dbReference>
<dbReference type="SUPFAM" id="SSF49879">
    <property type="entry name" value="SMAD/FHA domain"/>
    <property type="match status" value="1"/>
</dbReference>
<comment type="caution">
    <text evidence="4">The sequence shown here is derived from an EMBL/GenBank/DDBJ whole genome shotgun (WGS) entry which is preliminary data.</text>
</comment>